<keyword evidence="1" id="KW-0479">Metal-binding</keyword>
<dbReference type="GO" id="GO:0008270">
    <property type="term" value="F:zinc ion binding"/>
    <property type="evidence" value="ECO:0007669"/>
    <property type="project" value="UniProtKB-KW"/>
</dbReference>
<dbReference type="OrthoDB" id="5982522at2759"/>
<organism evidence="6 7">
    <name type="scientific">Mizuhopecten yessoensis</name>
    <name type="common">Japanese scallop</name>
    <name type="synonym">Patinopecten yessoensis</name>
    <dbReference type="NCBI Taxonomy" id="6573"/>
    <lineage>
        <taxon>Eukaryota</taxon>
        <taxon>Metazoa</taxon>
        <taxon>Spiralia</taxon>
        <taxon>Lophotrochozoa</taxon>
        <taxon>Mollusca</taxon>
        <taxon>Bivalvia</taxon>
        <taxon>Autobranchia</taxon>
        <taxon>Pteriomorphia</taxon>
        <taxon>Pectinida</taxon>
        <taxon>Pectinoidea</taxon>
        <taxon>Pectinidae</taxon>
        <taxon>Mizuhopecten</taxon>
    </lineage>
</organism>
<sequence length="122" mass="14026">MQQKVYIDDNQYGFSHTGVDVHGTKALVPSGIGMKRFICGKCGKAFSTKQNLQFHDIAQHTGSYRFKCQHCKKGFTKKYLLDQHLMRHANIRTEFCTVCGRGFFSKYTLHAHMKKCSTNFPK</sequence>
<dbReference type="FunFam" id="3.30.160.60:FF:000446">
    <property type="entry name" value="Zinc finger protein"/>
    <property type="match status" value="1"/>
</dbReference>
<evidence type="ECO:0000256" key="2">
    <source>
        <dbReference type="ARBA" id="ARBA00022771"/>
    </source>
</evidence>
<dbReference type="Proteomes" id="UP000242188">
    <property type="component" value="Unassembled WGS sequence"/>
</dbReference>
<feature type="domain" description="C2H2-type" evidence="5">
    <location>
        <begin position="66"/>
        <end position="93"/>
    </location>
</feature>
<evidence type="ECO:0000313" key="6">
    <source>
        <dbReference type="EMBL" id="OWF43271.1"/>
    </source>
</evidence>
<keyword evidence="7" id="KW-1185">Reference proteome</keyword>
<dbReference type="AlphaFoldDB" id="A0A210Q3E5"/>
<reference evidence="6 7" key="1">
    <citation type="journal article" date="2017" name="Nat. Ecol. Evol.">
        <title>Scallop genome provides insights into evolution of bilaterian karyotype and development.</title>
        <authorList>
            <person name="Wang S."/>
            <person name="Zhang J."/>
            <person name="Jiao W."/>
            <person name="Li J."/>
            <person name="Xun X."/>
            <person name="Sun Y."/>
            <person name="Guo X."/>
            <person name="Huan P."/>
            <person name="Dong B."/>
            <person name="Zhang L."/>
            <person name="Hu X."/>
            <person name="Sun X."/>
            <person name="Wang J."/>
            <person name="Zhao C."/>
            <person name="Wang Y."/>
            <person name="Wang D."/>
            <person name="Huang X."/>
            <person name="Wang R."/>
            <person name="Lv J."/>
            <person name="Li Y."/>
            <person name="Zhang Z."/>
            <person name="Liu B."/>
            <person name="Lu W."/>
            <person name="Hui Y."/>
            <person name="Liang J."/>
            <person name="Zhou Z."/>
            <person name="Hou R."/>
            <person name="Li X."/>
            <person name="Liu Y."/>
            <person name="Li H."/>
            <person name="Ning X."/>
            <person name="Lin Y."/>
            <person name="Zhao L."/>
            <person name="Xing Q."/>
            <person name="Dou J."/>
            <person name="Li Y."/>
            <person name="Mao J."/>
            <person name="Guo H."/>
            <person name="Dou H."/>
            <person name="Li T."/>
            <person name="Mu C."/>
            <person name="Jiang W."/>
            <person name="Fu Q."/>
            <person name="Fu X."/>
            <person name="Miao Y."/>
            <person name="Liu J."/>
            <person name="Yu Q."/>
            <person name="Li R."/>
            <person name="Liao H."/>
            <person name="Li X."/>
            <person name="Kong Y."/>
            <person name="Jiang Z."/>
            <person name="Chourrout D."/>
            <person name="Li R."/>
            <person name="Bao Z."/>
        </authorList>
    </citation>
    <scope>NUCLEOTIDE SEQUENCE [LARGE SCALE GENOMIC DNA]</scope>
    <source>
        <strain evidence="6 7">PY_sf001</strain>
    </source>
</reference>
<dbReference type="Gene3D" id="3.30.160.60">
    <property type="entry name" value="Classic Zinc Finger"/>
    <property type="match status" value="2"/>
</dbReference>
<gene>
    <name evidence="6" type="ORF">KP79_PYT18779</name>
</gene>
<evidence type="ECO:0000256" key="3">
    <source>
        <dbReference type="ARBA" id="ARBA00022833"/>
    </source>
</evidence>
<dbReference type="PROSITE" id="PS50157">
    <property type="entry name" value="ZINC_FINGER_C2H2_2"/>
    <property type="match status" value="2"/>
</dbReference>
<dbReference type="EMBL" id="NEDP02005138">
    <property type="protein sequence ID" value="OWF43271.1"/>
    <property type="molecule type" value="Genomic_DNA"/>
</dbReference>
<comment type="caution">
    <text evidence="6">The sequence shown here is derived from an EMBL/GenBank/DDBJ whole genome shotgun (WGS) entry which is preliminary data.</text>
</comment>
<dbReference type="PANTHER" id="PTHR16515">
    <property type="entry name" value="PR DOMAIN ZINC FINGER PROTEIN"/>
    <property type="match status" value="1"/>
</dbReference>
<dbReference type="InterPro" id="IPR013087">
    <property type="entry name" value="Znf_C2H2_type"/>
</dbReference>
<name>A0A210Q3E5_MIZYE</name>
<evidence type="ECO:0000256" key="1">
    <source>
        <dbReference type="ARBA" id="ARBA00022723"/>
    </source>
</evidence>
<dbReference type="InterPro" id="IPR036236">
    <property type="entry name" value="Znf_C2H2_sf"/>
</dbReference>
<keyword evidence="2 4" id="KW-0863">Zinc-finger</keyword>
<dbReference type="SMART" id="SM00355">
    <property type="entry name" value="ZnF_C2H2"/>
    <property type="match status" value="3"/>
</dbReference>
<dbReference type="GO" id="GO:0005634">
    <property type="term" value="C:nucleus"/>
    <property type="evidence" value="ECO:0007669"/>
    <property type="project" value="TreeGrafter"/>
</dbReference>
<keyword evidence="3" id="KW-0862">Zinc</keyword>
<evidence type="ECO:0000256" key="4">
    <source>
        <dbReference type="PROSITE-ProRule" id="PRU00042"/>
    </source>
</evidence>
<protein>
    <submittedName>
        <fullName evidence="6">Gastrula zinc finger protein XlCGF8.2DB</fullName>
    </submittedName>
</protein>
<dbReference type="SUPFAM" id="SSF57667">
    <property type="entry name" value="beta-beta-alpha zinc fingers"/>
    <property type="match status" value="2"/>
</dbReference>
<dbReference type="PANTHER" id="PTHR16515:SF34">
    <property type="entry name" value="PR DOMAIN ZINC FINGER PROTEIN 15"/>
    <property type="match status" value="1"/>
</dbReference>
<dbReference type="PROSITE" id="PS00028">
    <property type="entry name" value="ZINC_FINGER_C2H2_1"/>
    <property type="match status" value="2"/>
</dbReference>
<feature type="domain" description="C2H2-type" evidence="5">
    <location>
        <begin position="37"/>
        <end position="65"/>
    </location>
</feature>
<proteinExistence type="predicted"/>
<dbReference type="GO" id="GO:0010468">
    <property type="term" value="P:regulation of gene expression"/>
    <property type="evidence" value="ECO:0007669"/>
    <property type="project" value="TreeGrafter"/>
</dbReference>
<evidence type="ECO:0000259" key="5">
    <source>
        <dbReference type="PROSITE" id="PS50157"/>
    </source>
</evidence>
<dbReference type="Pfam" id="PF00096">
    <property type="entry name" value="zf-C2H2"/>
    <property type="match status" value="3"/>
</dbReference>
<accession>A0A210Q3E5</accession>
<dbReference type="InterPro" id="IPR050331">
    <property type="entry name" value="Zinc_finger"/>
</dbReference>
<evidence type="ECO:0000313" key="7">
    <source>
        <dbReference type="Proteomes" id="UP000242188"/>
    </source>
</evidence>